<dbReference type="RefSeq" id="WP_093856080.1">
    <property type="nucleotide sequence ID" value="NZ_BJVZ01000011.1"/>
</dbReference>
<dbReference type="OrthoDB" id="1798043at2"/>
<keyword evidence="5 10" id="KW-0812">Transmembrane</keyword>
<evidence type="ECO:0000256" key="4">
    <source>
        <dbReference type="ARBA" id="ARBA00022481"/>
    </source>
</evidence>
<evidence type="ECO:0000313" key="11">
    <source>
        <dbReference type="EMBL" id="SDN17953.1"/>
    </source>
</evidence>
<evidence type="ECO:0000256" key="2">
    <source>
        <dbReference type="ARBA" id="ARBA00004241"/>
    </source>
</evidence>
<dbReference type="InterPro" id="IPR000983">
    <property type="entry name" value="Bac_GSPG_pilin"/>
</dbReference>
<dbReference type="PANTHER" id="PTHR30093:SF2">
    <property type="entry name" value="TYPE II SECRETION SYSTEM PROTEIN H"/>
    <property type="match status" value="1"/>
</dbReference>
<evidence type="ECO:0000256" key="5">
    <source>
        <dbReference type="ARBA" id="ARBA00022692"/>
    </source>
</evidence>
<evidence type="ECO:0000256" key="6">
    <source>
        <dbReference type="ARBA" id="ARBA00022989"/>
    </source>
</evidence>
<dbReference type="NCBIfam" id="TIGR02532">
    <property type="entry name" value="IV_pilin_GFxxxE"/>
    <property type="match status" value="1"/>
</dbReference>
<evidence type="ECO:0000313" key="12">
    <source>
        <dbReference type="Proteomes" id="UP000199334"/>
    </source>
</evidence>
<dbReference type="PANTHER" id="PTHR30093">
    <property type="entry name" value="GENERAL SECRETION PATHWAY PROTEIN G"/>
    <property type="match status" value="1"/>
</dbReference>
<sequence length="104" mass="11895">MKSERGFTLIEMLIVLLIISVLLILTIPNITKYNDVAEDKGCEAYLDLLQTEVQLYKIEYDEYPTDIGQLDSVDNEEELTCFEDIMIDENGNVIVVEDETENGE</sequence>
<dbReference type="InterPro" id="IPR012902">
    <property type="entry name" value="N_methyl_site"/>
</dbReference>
<evidence type="ECO:0000256" key="10">
    <source>
        <dbReference type="SAM" id="Phobius"/>
    </source>
</evidence>
<keyword evidence="4" id="KW-0488">Methylation</keyword>
<feature type="transmembrane region" description="Helical" evidence="10">
    <location>
        <begin position="7"/>
        <end position="27"/>
    </location>
</feature>
<dbReference type="SUPFAM" id="SSF54523">
    <property type="entry name" value="Pili subunits"/>
    <property type="match status" value="1"/>
</dbReference>
<dbReference type="InterPro" id="IPR045584">
    <property type="entry name" value="Pilin-like"/>
</dbReference>
<evidence type="ECO:0000256" key="7">
    <source>
        <dbReference type="ARBA" id="ARBA00023136"/>
    </source>
</evidence>
<dbReference type="GO" id="GO:0005886">
    <property type="term" value="C:plasma membrane"/>
    <property type="evidence" value="ECO:0007669"/>
    <property type="project" value="UniProtKB-SubCell"/>
</dbReference>
<protein>
    <submittedName>
        <fullName evidence="11">Competence protein ComGC</fullName>
    </submittedName>
</protein>
<dbReference type="GO" id="GO:0015627">
    <property type="term" value="C:type II protein secretion system complex"/>
    <property type="evidence" value="ECO:0007669"/>
    <property type="project" value="InterPro"/>
</dbReference>
<evidence type="ECO:0000256" key="1">
    <source>
        <dbReference type="ARBA" id="ARBA00004162"/>
    </source>
</evidence>
<dbReference type="EMBL" id="FNIG01000003">
    <property type="protein sequence ID" value="SDN17953.1"/>
    <property type="molecule type" value="Genomic_DNA"/>
</dbReference>
<dbReference type="AlphaFoldDB" id="A0A1G9ZBU9"/>
<dbReference type="STRING" id="237069.SAMN05216498_1597"/>
<keyword evidence="8" id="KW-0178">Competence</keyword>
<keyword evidence="3" id="KW-1003">Cell membrane</keyword>
<keyword evidence="6 10" id="KW-1133">Transmembrane helix</keyword>
<comment type="similarity">
    <text evidence="9">Belongs to the ComGC family.</text>
</comment>
<evidence type="ECO:0000256" key="3">
    <source>
        <dbReference type="ARBA" id="ARBA00022475"/>
    </source>
</evidence>
<dbReference type="NCBIfam" id="NF040999">
    <property type="entry name" value="pilin_ComGC"/>
    <property type="match status" value="1"/>
</dbReference>
<keyword evidence="7 10" id="KW-0472">Membrane</keyword>
<dbReference type="Gene3D" id="3.30.700.10">
    <property type="entry name" value="Glycoprotein, Type 4 Pilin"/>
    <property type="match status" value="1"/>
</dbReference>
<comment type="subcellular location">
    <subcellularLocation>
        <location evidence="1">Cell membrane</location>
        <topology evidence="1">Single-pass membrane protein</topology>
    </subcellularLocation>
    <subcellularLocation>
        <location evidence="2">Cell surface</location>
    </subcellularLocation>
</comment>
<dbReference type="InterPro" id="IPR016940">
    <property type="entry name" value="ComGC"/>
</dbReference>
<dbReference type="GO" id="GO:0015628">
    <property type="term" value="P:protein secretion by the type II secretion system"/>
    <property type="evidence" value="ECO:0007669"/>
    <property type="project" value="InterPro"/>
</dbReference>
<dbReference type="Proteomes" id="UP000199334">
    <property type="component" value="Unassembled WGS sequence"/>
</dbReference>
<dbReference type="GO" id="GO:0030420">
    <property type="term" value="P:establishment of competence for transformation"/>
    <property type="evidence" value="ECO:0007669"/>
    <property type="project" value="UniProtKB-KW"/>
</dbReference>
<dbReference type="PRINTS" id="PR00813">
    <property type="entry name" value="BCTERIALGSPG"/>
</dbReference>
<organism evidence="11 12">
    <name type="scientific">Tenuibacillus multivorans</name>
    <dbReference type="NCBI Taxonomy" id="237069"/>
    <lineage>
        <taxon>Bacteria</taxon>
        <taxon>Bacillati</taxon>
        <taxon>Bacillota</taxon>
        <taxon>Bacilli</taxon>
        <taxon>Bacillales</taxon>
        <taxon>Bacillaceae</taxon>
        <taxon>Tenuibacillus</taxon>
    </lineage>
</organism>
<proteinExistence type="inferred from homology"/>
<dbReference type="PROSITE" id="PS00409">
    <property type="entry name" value="PROKAR_NTER_METHYL"/>
    <property type="match status" value="1"/>
</dbReference>
<evidence type="ECO:0000256" key="8">
    <source>
        <dbReference type="ARBA" id="ARBA00023287"/>
    </source>
</evidence>
<reference evidence="11 12" key="1">
    <citation type="submission" date="2016-10" db="EMBL/GenBank/DDBJ databases">
        <authorList>
            <person name="de Groot N.N."/>
        </authorList>
    </citation>
    <scope>NUCLEOTIDE SEQUENCE [LARGE SCALE GENOMIC DNA]</scope>
    <source>
        <strain evidence="11 12">CGMCC 1.3442</strain>
    </source>
</reference>
<dbReference type="Pfam" id="PF07963">
    <property type="entry name" value="N_methyl"/>
    <property type="match status" value="1"/>
</dbReference>
<evidence type="ECO:0000256" key="9">
    <source>
        <dbReference type="ARBA" id="ARBA00043982"/>
    </source>
</evidence>
<name>A0A1G9ZBU9_9BACI</name>
<dbReference type="GO" id="GO:0009986">
    <property type="term" value="C:cell surface"/>
    <property type="evidence" value="ECO:0007669"/>
    <property type="project" value="UniProtKB-SubCell"/>
</dbReference>
<gene>
    <name evidence="11" type="ORF">SAMN05216498_1597</name>
</gene>
<accession>A0A1G9ZBU9</accession>
<keyword evidence="12" id="KW-1185">Reference proteome</keyword>